<dbReference type="OrthoDB" id="9803192at2"/>
<dbReference type="KEGG" id="tpi:TREPR_0957"/>
<dbReference type="EMBL" id="CP001843">
    <property type="protein sequence ID" value="AEF83834.1"/>
    <property type="molecule type" value="Genomic_DNA"/>
</dbReference>
<dbReference type="Proteomes" id="UP000009223">
    <property type="component" value="Chromosome"/>
</dbReference>
<dbReference type="Gene3D" id="3.40.50.740">
    <property type="match status" value="1"/>
</dbReference>
<dbReference type="InterPro" id="IPR050612">
    <property type="entry name" value="Prok_Mopterin_Oxidored"/>
</dbReference>
<dbReference type="InterPro" id="IPR006657">
    <property type="entry name" value="MoPterin_dinucl-bd_dom"/>
</dbReference>
<gene>
    <name evidence="8" type="ordered locus">TREPR_0957</name>
</gene>
<name>F5YI43_TREPZ</name>
<dbReference type="Pfam" id="PF02613">
    <property type="entry name" value="Nitrate_red_del"/>
    <property type="match status" value="1"/>
</dbReference>
<dbReference type="InterPro" id="IPR036411">
    <property type="entry name" value="TorD-like_sf"/>
</dbReference>
<comment type="cofactor">
    <cofactor evidence="1">
        <name>Mo-bis(molybdopterin guanine dinucleotide)</name>
        <dbReference type="ChEBI" id="CHEBI:60539"/>
    </cofactor>
</comment>
<evidence type="ECO:0000256" key="1">
    <source>
        <dbReference type="ARBA" id="ARBA00001942"/>
    </source>
</evidence>
<dbReference type="GO" id="GO:0051539">
    <property type="term" value="F:4 iron, 4 sulfur cluster binding"/>
    <property type="evidence" value="ECO:0007669"/>
    <property type="project" value="InterPro"/>
</dbReference>
<dbReference type="InterPro" id="IPR011888">
    <property type="entry name" value="Anaer_DMSO_reductase"/>
</dbReference>
<protein>
    <submittedName>
        <fullName evidence="8">Anaerobic dimethylsulfoxide reductase, A subunit</fullName>
        <ecNumber evidence="8">1.8.99.-</ecNumber>
    </submittedName>
</protein>
<dbReference type="Gene3D" id="2.40.40.20">
    <property type="match status" value="1"/>
</dbReference>
<evidence type="ECO:0000256" key="2">
    <source>
        <dbReference type="ARBA" id="ARBA00010312"/>
    </source>
</evidence>
<dbReference type="Gene3D" id="3.40.228.10">
    <property type="entry name" value="Dimethylsulfoxide Reductase, domain 2"/>
    <property type="match status" value="1"/>
</dbReference>
<organism evidence="8 9">
    <name type="scientific">Treponema primitia (strain ATCC BAA-887 / DSM 12427 / ZAS-2)</name>
    <dbReference type="NCBI Taxonomy" id="545694"/>
    <lineage>
        <taxon>Bacteria</taxon>
        <taxon>Pseudomonadati</taxon>
        <taxon>Spirochaetota</taxon>
        <taxon>Spirochaetia</taxon>
        <taxon>Spirochaetales</taxon>
        <taxon>Treponemataceae</taxon>
        <taxon>Treponema</taxon>
    </lineage>
</organism>
<keyword evidence="5 8" id="KW-0560">Oxidoreductase</keyword>
<dbReference type="InterPro" id="IPR006656">
    <property type="entry name" value="Mopterin_OxRdtase"/>
</dbReference>
<dbReference type="InterPro" id="IPR006655">
    <property type="entry name" value="Mopterin_OxRdtase_prok_CS"/>
</dbReference>
<dbReference type="HOGENOM" id="CLU_000422_13_3_12"/>
<evidence type="ECO:0000313" key="8">
    <source>
        <dbReference type="EMBL" id="AEF83834.1"/>
    </source>
</evidence>
<keyword evidence="3" id="KW-0500">Molybdenum</keyword>
<dbReference type="eggNOG" id="COG0243">
    <property type="taxonomic scope" value="Bacteria"/>
</dbReference>
<evidence type="ECO:0000259" key="6">
    <source>
        <dbReference type="Pfam" id="PF00384"/>
    </source>
</evidence>
<keyword evidence="9" id="KW-1185">Reference proteome</keyword>
<accession>F5YI43</accession>
<dbReference type="PROSITE" id="PS00490">
    <property type="entry name" value="MOLYBDOPTERIN_PROK_2"/>
    <property type="match status" value="1"/>
</dbReference>
<dbReference type="EC" id="1.8.99.-" evidence="8"/>
<dbReference type="Gene3D" id="1.10.3480.10">
    <property type="entry name" value="TorD-like"/>
    <property type="match status" value="1"/>
</dbReference>
<dbReference type="NCBIfam" id="TIGR02166">
    <property type="entry name" value="dmsA_ynfE"/>
    <property type="match status" value="1"/>
</dbReference>
<keyword evidence="4" id="KW-0479">Metal-binding</keyword>
<sequence>MRYRAEVFRMAAELLLFSQDQQAYSFNKRRLESYRDRAHHRQLLSFLEDISGLGPGAWENYREEYGYIVENTRGYDIPLWESSFRSPGQTLLDKNTLAVQECYAAWGLELRPELHQVCDHIGVEFAFCACLAGSGLREAEEYCGEFLSRHTVFLLRNIVETLDSLERADGERFKVTELFRAMTEFLSGIGVIEKESGIGVEIEAPSGERIASLRSYSDKFAALFFREAVKSLPFPERLIPSSGNNNCGSRCRFLARTRAGNILGFRFDSERTPFIKYCIRGHHYHETFLSHRRIRYPMKRIGERGEGKFRRISWEEAIDAITGEWKRIRDEYGPASRYVMPGSGAEGTANPENLAKRLLALDGGYLGHYNFYSTACTAIATPYVYGTNFTGSSSHFLGSSKLIILWGHNPKESGFGAYLTDDLVRAKKQGIPVVAVDPRHNETIKLLDGEWIPIRPGTDGALADAMAYVILSEKLEDREFMDRYCLGFDEAHLPPGTAAGESYESYLFGKQDGLEKTPEWAERIIGIPQALITGLARRYALSKPAALIAGYGMQRHSNGEQGVRALAMLSCLTGNVGVEGGGAVGTGHIPGFHIPSFPLPVNPCGVSIPSFLWTDAVSRGREMSARQDHIRGRDFLESPIKMILNLAGNTLINQHSDINATVEILRDTEKCEFIVVSDLFLTPSARFADILLPGTSFLESPNIARPWREGDYLLYCNPAVKPLFESRFEYDWLTEIAERLGLYDEFTEGHTRAEGWLESLYEECRNYEEELPPFAEFAKEGGYFYKQKTNFIAFREQREDFERNPFPTPSGKIEIFSKRLQDFHDPAIPALPRYIPGFEGPEDHLTAEYPFQLTGWHTKRRTHSIHDNNILMDRVESPAVYISPEDAEKLHIEDNALVEVWNSRGTIRIRAAVRDGIMKGVLAMSQGAWFTPAADGADIRGNINAITTLAPSPLAKGNPQHSNLVNIRGL</sequence>
<dbReference type="GO" id="GO:0030151">
    <property type="term" value="F:molybdenum ion binding"/>
    <property type="evidence" value="ECO:0007669"/>
    <property type="project" value="InterPro"/>
</dbReference>
<dbReference type="GO" id="GO:0030288">
    <property type="term" value="C:outer membrane-bounded periplasmic space"/>
    <property type="evidence" value="ECO:0007669"/>
    <property type="project" value="TreeGrafter"/>
</dbReference>
<proteinExistence type="inferred from homology"/>
<dbReference type="RefSeq" id="WP_015709102.1">
    <property type="nucleotide sequence ID" value="NC_015578.1"/>
</dbReference>
<dbReference type="PANTHER" id="PTHR43742:SF3">
    <property type="entry name" value="DIMETHYL SULFOXIDE REDUCTASE DMSA"/>
    <property type="match status" value="1"/>
</dbReference>
<dbReference type="GO" id="GO:0009061">
    <property type="term" value="P:anaerobic respiration"/>
    <property type="evidence" value="ECO:0007669"/>
    <property type="project" value="TreeGrafter"/>
</dbReference>
<dbReference type="AlphaFoldDB" id="F5YI43"/>
<evidence type="ECO:0000259" key="7">
    <source>
        <dbReference type="Pfam" id="PF01568"/>
    </source>
</evidence>
<dbReference type="Gene3D" id="3.30.200.210">
    <property type="match status" value="1"/>
</dbReference>
<dbReference type="Pfam" id="PF00384">
    <property type="entry name" value="Molybdopterin"/>
    <property type="match status" value="1"/>
</dbReference>
<reference evidence="8 9" key="2">
    <citation type="journal article" date="2011" name="ISME J.">
        <title>RNA-seq reveals cooperative metabolic interactions between two termite-gut spirochete species in co-culture.</title>
        <authorList>
            <person name="Rosenthal A.Z."/>
            <person name="Matson E.G."/>
            <person name="Eldar A."/>
            <person name="Leadbetter J.R."/>
        </authorList>
    </citation>
    <scope>NUCLEOTIDE SEQUENCE [LARGE SCALE GENOMIC DNA]</scope>
    <source>
        <strain evidence="9">ATCC BAA-887 / DSM 12427 / ZAS-2</strain>
    </source>
</reference>
<feature type="domain" description="Molybdopterin oxidoreductase" evidence="6">
    <location>
        <begin position="293"/>
        <end position="739"/>
    </location>
</feature>
<evidence type="ECO:0000313" key="9">
    <source>
        <dbReference type="Proteomes" id="UP000009223"/>
    </source>
</evidence>
<dbReference type="STRING" id="545694.TREPR_0957"/>
<dbReference type="SUPFAM" id="SSF53706">
    <property type="entry name" value="Formate dehydrogenase/DMSO reductase, domains 1-3"/>
    <property type="match status" value="1"/>
</dbReference>
<dbReference type="SUPFAM" id="SSF50692">
    <property type="entry name" value="ADC-like"/>
    <property type="match status" value="1"/>
</dbReference>
<dbReference type="SUPFAM" id="SSF89155">
    <property type="entry name" value="TorD-like"/>
    <property type="match status" value="1"/>
</dbReference>
<dbReference type="PANTHER" id="PTHR43742">
    <property type="entry name" value="TRIMETHYLAMINE-N-OXIDE REDUCTASE"/>
    <property type="match status" value="1"/>
</dbReference>
<feature type="domain" description="Molybdopterin dinucleotide-binding" evidence="7">
    <location>
        <begin position="851"/>
        <end position="962"/>
    </location>
</feature>
<dbReference type="InterPro" id="IPR009010">
    <property type="entry name" value="Asp_de-COase-like_dom_sf"/>
</dbReference>
<comment type="similarity">
    <text evidence="2">Belongs to the prokaryotic molybdopterin-containing oxidoreductase family.</text>
</comment>
<dbReference type="Pfam" id="PF01568">
    <property type="entry name" value="Molydop_binding"/>
    <property type="match status" value="1"/>
</dbReference>
<dbReference type="GO" id="GO:0009389">
    <property type="term" value="F:dimethyl sulfoxide reductase activity"/>
    <property type="evidence" value="ECO:0007669"/>
    <property type="project" value="InterPro"/>
</dbReference>
<dbReference type="InterPro" id="IPR020945">
    <property type="entry name" value="DMSO/NO3_reduct_chaperone"/>
</dbReference>
<evidence type="ECO:0000256" key="4">
    <source>
        <dbReference type="ARBA" id="ARBA00022723"/>
    </source>
</evidence>
<reference evidence="9" key="1">
    <citation type="submission" date="2009-12" db="EMBL/GenBank/DDBJ databases">
        <title>Complete sequence of Treponema primitia strain ZAS-2.</title>
        <authorList>
            <person name="Tetu S.G."/>
            <person name="Matson E."/>
            <person name="Ren Q."/>
            <person name="Seshadri R."/>
            <person name="Elbourne L."/>
            <person name="Hassan K.A."/>
            <person name="Durkin A."/>
            <person name="Radune D."/>
            <person name="Mohamoud Y."/>
            <person name="Shay R."/>
            <person name="Jin S."/>
            <person name="Zhang X."/>
            <person name="Lucey K."/>
            <person name="Ballor N.R."/>
            <person name="Ottesen E."/>
            <person name="Rosenthal R."/>
            <person name="Allen A."/>
            <person name="Leadbetter J.R."/>
            <person name="Paulsen I.T."/>
        </authorList>
    </citation>
    <scope>NUCLEOTIDE SEQUENCE [LARGE SCALE GENOMIC DNA]</scope>
    <source>
        <strain evidence="9">ATCC BAA-887 / DSM 12427 / ZAS-2</strain>
    </source>
</reference>
<evidence type="ECO:0000256" key="5">
    <source>
        <dbReference type="ARBA" id="ARBA00023002"/>
    </source>
</evidence>
<evidence type="ECO:0000256" key="3">
    <source>
        <dbReference type="ARBA" id="ARBA00022505"/>
    </source>
</evidence>
<dbReference type="GO" id="GO:0043546">
    <property type="term" value="F:molybdopterin cofactor binding"/>
    <property type="evidence" value="ECO:0007669"/>
    <property type="project" value="InterPro"/>
</dbReference>
<dbReference type="GO" id="GO:0009055">
    <property type="term" value="F:electron transfer activity"/>
    <property type="evidence" value="ECO:0007669"/>
    <property type="project" value="TreeGrafter"/>
</dbReference>